<dbReference type="InterPro" id="IPR006671">
    <property type="entry name" value="Cyclin_N"/>
</dbReference>
<dbReference type="Pfam" id="PF00134">
    <property type="entry name" value="Cyclin_N"/>
    <property type="match status" value="1"/>
</dbReference>
<dbReference type="CDD" id="cd00043">
    <property type="entry name" value="CYCLIN_SF"/>
    <property type="match status" value="1"/>
</dbReference>
<name>A0A9N8HCB2_9STRA</name>
<protein>
    <recommendedName>
        <fullName evidence="1">Cyclin N-terminal domain-containing protein</fullName>
    </recommendedName>
</protein>
<evidence type="ECO:0000259" key="1">
    <source>
        <dbReference type="Pfam" id="PF00134"/>
    </source>
</evidence>
<evidence type="ECO:0000313" key="2">
    <source>
        <dbReference type="EMBL" id="CAB9509081.1"/>
    </source>
</evidence>
<comment type="caution">
    <text evidence="2">The sequence shown here is derived from an EMBL/GenBank/DDBJ whole genome shotgun (WGS) entry which is preliminary data.</text>
</comment>
<sequence length="256" mass="28700">MTASETTTLEAMLEQESVYYRNVTPPPPASSCCSSSTMKQAVATLETIYELLSLQDRETLVIATYYLHQYYRNKKTASSAYTVSHIALVCFYMAVKIHQTTALPMKSLSNLHDRFFTHSSPSSWESVEMDVCMTLQWRLHPPLATAFLTTAPRRHRKRALTLLDQAFRSQPCAYVGYRPSHLAAAALRSPTAPSEAVAFLQSSQTQTVMVKRKRCVTPPMLSHHPAKKQRVVGPASLRWTGSPRSAALLVEEEESF</sequence>
<keyword evidence="3" id="KW-1185">Reference proteome</keyword>
<organism evidence="2 3">
    <name type="scientific">Seminavis robusta</name>
    <dbReference type="NCBI Taxonomy" id="568900"/>
    <lineage>
        <taxon>Eukaryota</taxon>
        <taxon>Sar</taxon>
        <taxon>Stramenopiles</taxon>
        <taxon>Ochrophyta</taxon>
        <taxon>Bacillariophyta</taxon>
        <taxon>Bacillariophyceae</taxon>
        <taxon>Bacillariophycidae</taxon>
        <taxon>Naviculales</taxon>
        <taxon>Naviculaceae</taxon>
        <taxon>Seminavis</taxon>
    </lineage>
</organism>
<reference evidence="2" key="1">
    <citation type="submission" date="2020-06" db="EMBL/GenBank/DDBJ databases">
        <authorList>
            <consortium name="Plant Systems Biology data submission"/>
        </authorList>
    </citation>
    <scope>NUCLEOTIDE SEQUENCE</scope>
    <source>
        <strain evidence="2">D6</strain>
    </source>
</reference>
<evidence type="ECO:0000313" key="3">
    <source>
        <dbReference type="Proteomes" id="UP001153069"/>
    </source>
</evidence>
<dbReference type="InterPro" id="IPR036915">
    <property type="entry name" value="Cyclin-like_sf"/>
</dbReference>
<gene>
    <name evidence="2" type="ORF">SEMRO_374_G129250.1</name>
</gene>
<dbReference type="AlphaFoldDB" id="A0A9N8HCB2"/>
<accession>A0A9N8HCB2</accession>
<proteinExistence type="predicted"/>
<dbReference type="Gene3D" id="1.10.472.10">
    <property type="entry name" value="Cyclin-like"/>
    <property type="match status" value="2"/>
</dbReference>
<dbReference type="EMBL" id="CAICTM010000373">
    <property type="protein sequence ID" value="CAB9509081.1"/>
    <property type="molecule type" value="Genomic_DNA"/>
</dbReference>
<dbReference type="Proteomes" id="UP001153069">
    <property type="component" value="Unassembled WGS sequence"/>
</dbReference>
<feature type="domain" description="Cyclin N-terminal" evidence="1">
    <location>
        <begin position="50"/>
        <end position="139"/>
    </location>
</feature>
<dbReference type="SUPFAM" id="SSF47954">
    <property type="entry name" value="Cyclin-like"/>
    <property type="match status" value="1"/>
</dbReference>